<feature type="domain" description="Alcohol dehydrogenase iron-type/glycerol dehydrogenase GldA" evidence="3">
    <location>
        <begin position="12"/>
        <end position="156"/>
    </location>
</feature>
<organism evidence="5 6">
    <name type="scientific">Mycolicibacterium smegmatis (strain MKD8)</name>
    <name type="common">Mycobacterium smegmatis</name>
    <dbReference type="NCBI Taxonomy" id="1214915"/>
    <lineage>
        <taxon>Bacteria</taxon>
        <taxon>Bacillati</taxon>
        <taxon>Actinomycetota</taxon>
        <taxon>Actinomycetes</taxon>
        <taxon>Mycobacteriales</taxon>
        <taxon>Mycobacteriaceae</taxon>
        <taxon>Mycolicibacterium</taxon>
    </lineage>
</organism>
<feature type="domain" description="Fe-containing alcohol dehydrogenase-like C-terminal" evidence="4">
    <location>
        <begin position="168"/>
        <end position="351"/>
    </location>
</feature>
<dbReference type="InterPro" id="IPR056798">
    <property type="entry name" value="ADH_Fe_C"/>
</dbReference>
<evidence type="ECO:0000259" key="3">
    <source>
        <dbReference type="Pfam" id="PF00465"/>
    </source>
</evidence>
<evidence type="ECO:0000313" key="5">
    <source>
        <dbReference type="EMBL" id="AWT51466.1"/>
    </source>
</evidence>
<reference evidence="6" key="2">
    <citation type="submission" date="2018-03" db="EMBL/GenBank/DDBJ databases">
        <authorList>
            <person name="Derbyshire K."/>
            <person name="Gray T.A."/>
            <person name="Champion M."/>
        </authorList>
    </citation>
    <scope>NUCLEOTIDE SEQUENCE [LARGE SCALE GENOMIC DNA]</scope>
    <source>
        <strain evidence="6">MKD8</strain>
    </source>
</reference>
<dbReference type="EMBL" id="CP027541">
    <property type="protein sequence ID" value="AWT51466.1"/>
    <property type="molecule type" value="Genomic_DNA"/>
</dbReference>
<dbReference type="Pfam" id="PF00465">
    <property type="entry name" value="Fe-ADH"/>
    <property type="match status" value="1"/>
</dbReference>
<evidence type="ECO:0000313" key="6">
    <source>
        <dbReference type="Proteomes" id="UP000011200"/>
    </source>
</evidence>
<dbReference type="InterPro" id="IPR039697">
    <property type="entry name" value="Alcohol_dehydrogenase_Fe"/>
</dbReference>
<evidence type="ECO:0000256" key="1">
    <source>
        <dbReference type="ARBA" id="ARBA00023002"/>
    </source>
</evidence>
<dbReference type="PANTHER" id="PTHR11496">
    <property type="entry name" value="ALCOHOL DEHYDROGENASE"/>
    <property type="match status" value="1"/>
</dbReference>
<sequence>MTVASFTYDALPGRVRFGRGLARAELSKELDALGWRRALLVLTPQERGLAEELVGADMDRVVAVFDGVRPHVPQEVADAATDLVRTNAVDGLLSVGGGSTTGTAKAVALATGLPILAVPTTYAGSEMTPVWGLTSDGRKVTGRDLNVLPRVVLYDPDLVESLPRDLAVASALNAMAHCVEALWTPASNPVTRATALEGVRALHGGLTGLTGGESDASDQLLVGAYLAGSAFAVAGSGLHHKLCHILGGAFDLPHAQTHAAILPHVLEFNVGALPAHTARQLAEALACTDASASEGLRRLYLQVGAEASLADAGLTSDQLGTAIELVSDRLPISNPRPVGPDDVASILASAYDGIS</sequence>
<dbReference type="SUPFAM" id="SSF56796">
    <property type="entry name" value="Dehydroquinate synthase-like"/>
    <property type="match status" value="1"/>
</dbReference>
<dbReference type="AlphaFoldDB" id="A0A2U9PIA5"/>
<dbReference type="InterPro" id="IPR001670">
    <property type="entry name" value="ADH_Fe/GldA"/>
</dbReference>
<dbReference type="GO" id="GO:0004022">
    <property type="term" value="F:alcohol dehydrogenase (NAD+) activity"/>
    <property type="evidence" value="ECO:0007669"/>
    <property type="project" value="TreeGrafter"/>
</dbReference>
<dbReference type="GO" id="GO:0046872">
    <property type="term" value="F:metal ion binding"/>
    <property type="evidence" value="ECO:0007669"/>
    <property type="project" value="InterPro"/>
</dbReference>
<dbReference type="CDD" id="cd08177">
    <property type="entry name" value="MAR"/>
    <property type="match status" value="1"/>
</dbReference>
<dbReference type="InterPro" id="IPR034786">
    <property type="entry name" value="MAR"/>
</dbReference>
<protein>
    <submittedName>
        <fullName evidence="5">Maleylacetate reductase</fullName>
    </submittedName>
</protein>
<gene>
    <name evidence="5" type="ORF">D806_004730</name>
</gene>
<evidence type="ECO:0000259" key="4">
    <source>
        <dbReference type="Pfam" id="PF25137"/>
    </source>
</evidence>
<dbReference type="Gene3D" id="3.40.50.1970">
    <property type="match status" value="1"/>
</dbReference>
<keyword evidence="1" id="KW-0560">Oxidoreductase</keyword>
<evidence type="ECO:0000256" key="2">
    <source>
        <dbReference type="ARBA" id="ARBA00023027"/>
    </source>
</evidence>
<proteinExistence type="predicted"/>
<dbReference type="Pfam" id="PF25137">
    <property type="entry name" value="ADH_Fe_C"/>
    <property type="match status" value="1"/>
</dbReference>
<name>A0A2U9PIA5_MYCSE</name>
<dbReference type="Proteomes" id="UP000011200">
    <property type="component" value="Chromosome"/>
</dbReference>
<dbReference type="PANTHER" id="PTHR11496:SF83">
    <property type="entry name" value="HYDROXYACID-OXOACID TRANSHYDROGENASE, MITOCHONDRIAL"/>
    <property type="match status" value="1"/>
</dbReference>
<dbReference type="RefSeq" id="WP_232836075.1">
    <property type="nucleotide sequence ID" value="NZ_CP027541.1"/>
</dbReference>
<accession>A0A2U9PIA5</accession>
<keyword evidence="2" id="KW-0520">NAD</keyword>
<dbReference type="Gene3D" id="1.20.1090.10">
    <property type="entry name" value="Dehydroquinate synthase-like - alpha domain"/>
    <property type="match status" value="1"/>
</dbReference>
<dbReference type="GO" id="GO:0018506">
    <property type="term" value="F:maleylacetate reductase activity"/>
    <property type="evidence" value="ECO:0007669"/>
    <property type="project" value="InterPro"/>
</dbReference>
<reference evidence="5 6" key="1">
    <citation type="journal article" date="2013" name="Genome Announc.">
        <title>Draft genome sequence of MKD8, a conjugal recipient Mycobacterium smegmatis strain.</title>
        <authorList>
            <person name="Gray T.A."/>
            <person name="Palumbo M.J."/>
            <person name="Derbyshire K.M."/>
        </authorList>
    </citation>
    <scope>NUCLEOTIDE SEQUENCE [LARGE SCALE GENOMIC DNA]</scope>
    <source>
        <strain evidence="5 6">MKD8</strain>
    </source>
</reference>